<comment type="caution">
    <text evidence="1">The sequence shown here is derived from an EMBL/GenBank/DDBJ whole genome shotgun (WGS) entry which is preliminary data.</text>
</comment>
<name>A0A2I0KXJ0_PUNGR</name>
<dbReference type="AlphaFoldDB" id="A0A2I0KXJ0"/>
<evidence type="ECO:0000313" key="1">
    <source>
        <dbReference type="EMBL" id="PKI73195.1"/>
    </source>
</evidence>
<organism evidence="1 2">
    <name type="scientific">Punica granatum</name>
    <name type="common">Pomegranate</name>
    <dbReference type="NCBI Taxonomy" id="22663"/>
    <lineage>
        <taxon>Eukaryota</taxon>
        <taxon>Viridiplantae</taxon>
        <taxon>Streptophyta</taxon>
        <taxon>Embryophyta</taxon>
        <taxon>Tracheophyta</taxon>
        <taxon>Spermatophyta</taxon>
        <taxon>Magnoliopsida</taxon>
        <taxon>eudicotyledons</taxon>
        <taxon>Gunneridae</taxon>
        <taxon>Pentapetalae</taxon>
        <taxon>rosids</taxon>
        <taxon>malvids</taxon>
        <taxon>Myrtales</taxon>
        <taxon>Lythraceae</taxon>
        <taxon>Punica</taxon>
    </lineage>
</organism>
<gene>
    <name evidence="1" type="ORF">CRG98_006393</name>
</gene>
<dbReference type="EMBL" id="PGOL01000282">
    <property type="protein sequence ID" value="PKI73195.1"/>
    <property type="molecule type" value="Genomic_DNA"/>
</dbReference>
<reference evidence="1 2" key="1">
    <citation type="submission" date="2017-11" db="EMBL/GenBank/DDBJ databases">
        <title>De-novo sequencing of pomegranate (Punica granatum L.) genome.</title>
        <authorList>
            <person name="Akparov Z."/>
            <person name="Amiraslanov A."/>
            <person name="Hajiyeva S."/>
            <person name="Abbasov M."/>
            <person name="Kaur K."/>
            <person name="Hamwieh A."/>
            <person name="Solovyev V."/>
            <person name="Salamov A."/>
            <person name="Braich B."/>
            <person name="Kosarev P."/>
            <person name="Mahmoud A."/>
            <person name="Hajiyev E."/>
            <person name="Babayeva S."/>
            <person name="Izzatullayeva V."/>
            <person name="Mammadov A."/>
            <person name="Mammadov A."/>
            <person name="Sharifova S."/>
            <person name="Ojaghi J."/>
            <person name="Eynullazada K."/>
            <person name="Bayramov B."/>
            <person name="Abdulazimova A."/>
            <person name="Shahmuradov I."/>
        </authorList>
    </citation>
    <scope>NUCLEOTIDE SEQUENCE [LARGE SCALE GENOMIC DNA]</scope>
    <source>
        <strain evidence="2">cv. AG2017</strain>
        <tissue evidence="1">Leaf</tissue>
    </source>
</reference>
<proteinExistence type="predicted"/>
<accession>A0A2I0KXJ0</accession>
<sequence>MSQLGDPLHGHEEGSQDDGVWHKIEYWDMYVLAGPSTRAQAKRIKQAMQRMLLQVLGGEVELLGEMHVRRGSHHRVSHLRFTFGRKLKLPDSNSEKRRPPLADDRRWKSVAYSFEDGFTGDLGQACETLTPDEWEIGSGNIGKFWGPRPYAARHGMWEDKVEVRKWEREEEGDQFPLGGPGPAVADTFY</sequence>
<evidence type="ECO:0000313" key="2">
    <source>
        <dbReference type="Proteomes" id="UP000233551"/>
    </source>
</evidence>
<dbReference type="Proteomes" id="UP000233551">
    <property type="component" value="Unassembled WGS sequence"/>
</dbReference>
<keyword evidence="2" id="KW-1185">Reference proteome</keyword>
<protein>
    <submittedName>
        <fullName evidence="1">Uncharacterized protein</fullName>
    </submittedName>
</protein>